<keyword evidence="2" id="KW-1185">Reference proteome</keyword>
<comment type="caution">
    <text evidence="1">The sequence shown here is derived from an EMBL/GenBank/DDBJ whole genome shotgun (WGS) entry which is preliminary data.</text>
</comment>
<dbReference type="AlphaFoldDB" id="A0A7J0F259"/>
<proteinExistence type="predicted"/>
<accession>A0A7J0F259</accession>
<dbReference type="EMBL" id="BJWL01000008">
    <property type="protein sequence ID" value="GFY92693.1"/>
    <property type="molecule type" value="Genomic_DNA"/>
</dbReference>
<gene>
    <name evidence="1" type="ORF">Acr_08g0010890</name>
</gene>
<evidence type="ECO:0000313" key="2">
    <source>
        <dbReference type="Proteomes" id="UP000585474"/>
    </source>
</evidence>
<name>A0A7J0F259_9ERIC</name>
<protein>
    <submittedName>
        <fullName evidence="1">Uncharacterized protein</fullName>
    </submittedName>
</protein>
<reference evidence="1 2" key="1">
    <citation type="submission" date="2019-07" db="EMBL/GenBank/DDBJ databases">
        <title>De Novo Assembly of kiwifruit Actinidia rufa.</title>
        <authorList>
            <person name="Sugita-Konishi S."/>
            <person name="Sato K."/>
            <person name="Mori E."/>
            <person name="Abe Y."/>
            <person name="Kisaki G."/>
            <person name="Hamano K."/>
            <person name="Suezawa K."/>
            <person name="Otani M."/>
            <person name="Fukuda T."/>
            <person name="Manabe T."/>
            <person name="Gomi K."/>
            <person name="Tabuchi M."/>
            <person name="Akimitsu K."/>
            <person name="Kataoka I."/>
        </authorList>
    </citation>
    <scope>NUCLEOTIDE SEQUENCE [LARGE SCALE GENOMIC DNA]</scope>
    <source>
        <strain evidence="2">cv. Fuchu</strain>
    </source>
</reference>
<organism evidence="1 2">
    <name type="scientific">Actinidia rufa</name>
    <dbReference type="NCBI Taxonomy" id="165716"/>
    <lineage>
        <taxon>Eukaryota</taxon>
        <taxon>Viridiplantae</taxon>
        <taxon>Streptophyta</taxon>
        <taxon>Embryophyta</taxon>
        <taxon>Tracheophyta</taxon>
        <taxon>Spermatophyta</taxon>
        <taxon>Magnoliopsida</taxon>
        <taxon>eudicotyledons</taxon>
        <taxon>Gunneridae</taxon>
        <taxon>Pentapetalae</taxon>
        <taxon>asterids</taxon>
        <taxon>Ericales</taxon>
        <taxon>Actinidiaceae</taxon>
        <taxon>Actinidia</taxon>
    </lineage>
</organism>
<dbReference type="Proteomes" id="UP000585474">
    <property type="component" value="Unassembled WGS sequence"/>
</dbReference>
<sequence>MSLLSIHCHRLIVGDCSPAIGWVPLSGCKELVPLIWTSSYNIRAELCASSLVQALIREMYLKSSFKASNSFVADKQSVTSRNCSFLSNDHSTASNKCSHVADKQSTASSKCSVHSPLPACASKGFG</sequence>
<evidence type="ECO:0000313" key="1">
    <source>
        <dbReference type="EMBL" id="GFY92693.1"/>
    </source>
</evidence>